<protein>
    <submittedName>
        <fullName evidence="1">Uncharacterized protein</fullName>
    </submittedName>
</protein>
<keyword evidence="2" id="KW-1185">Reference proteome</keyword>
<sequence length="35" mass="4014">MKVTTPDTFRNDLAMLLRDVPCSMAVRLTEYVVAR</sequence>
<comment type="caution">
    <text evidence="1">The sequence shown here is derived from an EMBL/GenBank/DDBJ whole genome shotgun (WGS) entry which is preliminary data.</text>
</comment>
<reference evidence="1 2" key="1">
    <citation type="submission" date="2021-04" db="EMBL/GenBank/DDBJ databases">
        <authorList>
            <person name="Vanwijnsberghe S."/>
        </authorList>
    </citation>
    <scope>NUCLEOTIDE SEQUENCE [LARGE SCALE GENOMIC DNA]</scope>
    <source>
        <strain evidence="1 2">LMG 32171</strain>
    </source>
</reference>
<accession>A0ABM8U292</accession>
<dbReference type="Proteomes" id="UP000789752">
    <property type="component" value="Unassembled WGS sequence"/>
</dbReference>
<dbReference type="EMBL" id="CAJQYY010000009">
    <property type="protein sequence ID" value="CAG4895578.1"/>
    <property type="molecule type" value="Genomic_DNA"/>
</dbReference>
<evidence type="ECO:0000313" key="2">
    <source>
        <dbReference type="Proteomes" id="UP000789752"/>
    </source>
</evidence>
<organism evidence="1 2">
    <name type="scientific">Paraburkholderia gardini</name>
    <dbReference type="NCBI Taxonomy" id="2823469"/>
    <lineage>
        <taxon>Bacteria</taxon>
        <taxon>Pseudomonadati</taxon>
        <taxon>Pseudomonadota</taxon>
        <taxon>Betaproteobacteria</taxon>
        <taxon>Burkholderiales</taxon>
        <taxon>Burkholderiaceae</taxon>
        <taxon>Paraburkholderia</taxon>
    </lineage>
</organism>
<evidence type="ECO:0000313" key="1">
    <source>
        <dbReference type="EMBL" id="CAG4895578.1"/>
    </source>
</evidence>
<gene>
    <name evidence="1" type="ORF">R54767_01967</name>
</gene>
<name>A0ABM8U292_9BURK</name>
<proteinExistence type="predicted"/>